<dbReference type="SUPFAM" id="SSF55298">
    <property type="entry name" value="YjgF-like"/>
    <property type="match status" value="1"/>
</dbReference>
<dbReference type="InterPro" id="IPR035959">
    <property type="entry name" value="RutC-like_sf"/>
</dbReference>
<evidence type="ECO:0000313" key="2">
    <source>
        <dbReference type="Proteomes" id="UP000297839"/>
    </source>
</evidence>
<dbReference type="AlphaFoldDB" id="A0A4Z0CAT9"/>
<dbReference type="Pfam" id="PF01042">
    <property type="entry name" value="Ribonuc_L-PSP"/>
    <property type="match status" value="1"/>
</dbReference>
<keyword evidence="2" id="KW-1185">Reference proteome</keyword>
<dbReference type="Gene3D" id="3.30.1330.40">
    <property type="entry name" value="RutC-like"/>
    <property type="match status" value="1"/>
</dbReference>
<protein>
    <submittedName>
        <fullName evidence="1">RidA family protein</fullName>
    </submittedName>
</protein>
<dbReference type="CDD" id="cd00448">
    <property type="entry name" value="YjgF_YER057c_UK114_family"/>
    <property type="match status" value="1"/>
</dbReference>
<organism evidence="1 2">
    <name type="scientific">Ramlibacter humi</name>
    <dbReference type="NCBI Taxonomy" id="2530451"/>
    <lineage>
        <taxon>Bacteria</taxon>
        <taxon>Pseudomonadati</taxon>
        <taxon>Pseudomonadota</taxon>
        <taxon>Betaproteobacteria</taxon>
        <taxon>Burkholderiales</taxon>
        <taxon>Comamonadaceae</taxon>
        <taxon>Ramlibacter</taxon>
    </lineage>
</organism>
<comment type="caution">
    <text evidence="1">The sequence shown here is derived from an EMBL/GenBank/DDBJ whole genome shotgun (WGS) entry which is preliminary data.</text>
</comment>
<dbReference type="Proteomes" id="UP000297839">
    <property type="component" value="Unassembled WGS sequence"/>
</dbReference>
<dbReference type="RefSeq" id="WP_135248864.1">
    <property type="nucleotide sequence ID" value="NZ_SMLK01000001.1"/>
</dbReference>
<dbReference type="PANTHER" id="PTHR43857:SF1">
    <property type="entry name" value="YJGH FAMILY PROTEIN"/>
    <property type="match status" value="1"/>
</dbReference>
<dbReference type="EMBL" id="SMLK01000001">
    <property type="protein sequence ID" value="TFZ08777.1"/>
    <property type="molecule type" value="Genomic_DNA"/>
</dbReference>
<proteinExistence type="predicted"/>
<sequence length="141" mass="15005">MNTFRNPASVASPIGRYSHSVEIPANARTVLVSGQIGCTPDGTVPNDYFEQLHHALRNVVLNVEAAGMTVRDIVKCNLLAVAAHRPSGEDARSRGAAVLDEVFGTHVPCWTTQLISGLVRPDLMLEVEAIAASTDNSGKAE</sequence>
<dbReference type="InterPro" id="IPR006175">
    <property type="entry name" value="YjgF/YER057c/UK114"/>
</dbReference>
<dbReference type="OrthoDB" id="9803101at2"/>
<dbReference type="PANTHER" id="PTHR43857">
    <property type="entry name" value="BLR7761 PROTEIN"/>
    <property type="match status" value="1"/>
</dbReference>
<evidence type="ECO:0000313" key="1">
    <source>
        <dbReference type="EMBL" id="TFZ08777.1"/>
    </source>
</evidence>
<accession>A0A4Z0CAT9</accession>
<gene>
    <name evidence="1" type="ORF">EZ216_06455</name>
</gene>
<reference evidence="1 2" key="1">
    <citation type="submission" date="2019-03" db="EMBL/GenBank/DDBJ databases">
        <title>Ramlibacter sp. 18x22-1, whole genome shotgun sequence.</title>
        <authorList>
            <person name="Zhang X."/>
            <person name="Feng G."/>
            <person name="Zhu H."/>
        </authorList>
    </citation>
    <scope>NUCLEOTIDE SEQUENCE [LARGE SCALE GENOMIC DNA]</scope>
    <source>
        <strain evidence="1 2">18x22-1</strain>
    </source>
</reference>
<name>A0A4Z0CAT9_9BURK</name>